<proteinExistence type="predicted"/>
<feature type="compositionally biased region" description="Polar residues" evidence="1">
    <location>
        <begin position="350"/>
        <end position="359"/>
    </location>
</feature>
<sequence>MISKRSKVKEDTFHMYFEAKKTLYFEVYKPHWMIRCTLNLGAREKLYSIAVESGKMAVHVQMEISSPEILLISIFLYTAPGGHFPGVKRNDIVPVYQIKGISKLFKLCLPKVQCFCDSLTSPPSERQRHQHKYGLHGKVIRRKPLLYPHHKIQHQKYSEEHLNKPNAFCKQVLWTEGVKIELFGHNEQRRNPGPTASTYGLTRGKGSEDLISVPNDSQAISGEQMEGCVALQRNAIPHHYLPTAKLVMLKDAADSRSLSTASPDSVTSVTCTQCEPAFICEEYRAPVANLPILVFCGKCQASCTVLGSHLGRESRKEELHNAEDLFGSTSESDTSTFHGFDDEDDWEGPSSVQATNSPTAEDWGDC</sequence>
<protein>
    <submittedName>
        <fullName evidence="2">Uncharacterized protein</fullName>
    </submittedName>
</protein>
<name>A0ABN9LPS2_9NEOB</name>
<comment type="caution">
    <text evidence="2">The sequence shown here is derived from an EMBL/GenBank/DDBJ whole genome shotgun (WGS) entry which is preliminary data.</text>
</comment>
<gene>
    <name evidence="2" type="ORF">RIMI_LOCUS10396536</name>
</gene>
<dbReference type="EMBL" id="CAUEEQ010022409">
    <property type="protein sequence ID" value="CAJ0944364.1"/>
    <property type="molecule type" value="Genomic_DNA"/>
</dbReference>
<reference evidence="2" key="1">
    <citation type="submission" date="2023-07" db="EMBL/GenBank/DDBJ databases">
        <authorList>
            <person name="Stuckert A."/>
        </authorList>
    </citation>
    <scope>NUCLEOTIDE SEQUENCE</scope>
</reference>
<keyword evidence="3" id="KW-1185">Reference proteome</keyword>
<evidence type="ECO:0000256" key="1">
    <source>
        <dbReference type="SAM" id="MobiDB-lite"/>
    </source>
</evidence>
<feature type="region of interest" description="Disordered" evidence="1">
    <location>
        <begin position="325"/>
        <end position="366"/>
    </location>
</feature>
<evidence type="ECO:0000313" key="3">
    <source>
        <dbReference type="Proteomes" id="UP001176940"/>
    </source>
</evidence>
<accession>A0ABN9LPS2</accession>
<evidence type="ECO:0000313" key="2">
    <source>
        <dbReference type="EMBL" id="CAJ0944364.1"/>
    </source>
</evidence>
<feature type="compositionally biased region" description="Polar residues" evidence="1">
    <location>
        <begin position="327"/>
        <end position="337"/>
    </location>
</feature>
<dbReference type="Proteomes" id="UP001176940">
    <property type="component" value="Unassembled WGS sequence"/>
</dbReference>
<organism evidence="2 3">
    <name type="scientific">Ranitomeya imitator</name>
    <name type="common">mimic poison frog</name>
    <dbReference type="NCBI Taxonomy" id="111125"/>
    <lineage>
        <taxon>Eukaryota</taxon>
        <taxon>Metazoa</taxon>
        <taxon>Chordata</taxon>
        <taxon>Craniata</taxon>
        <taxon>Vertebrata</taxon>
        <taxon>Euteleostomi</taxon>
        <taxon>Amphibia</taxon>
        <taxon>Batrachia</taxon>
        <taxon>Anura</taxon>
        <taxon>Neobatrachia</taxon>
        <taxon>Hyloidea</taxon>
        <taxon>Dendrobatidae</taxon>
        <taxon>Dendrobatinae</taxon>
        <taxon>Ranitomeya</taxon>
    </lineage>
</organism>